<dbReference type="Proteomes" id="UP001485043">
    <property type="component" value="Unassembled WGS sequence"/>
</dbReference>
<feature type="compositionally biased region" description="Polar residues" evidence="1">
    <location>
        <begin position="101"/>
        <end position="110"/>
    </location>
</feature>
<protein>
    <submittedName>
        <fullName evidence="2">Uncharacterized protein</fullName>
    </submittedName>
</protein>
<accession>A0AAW1SY04</accession>
<comment type="caution">
    <text evidence="2">The sequence shown here is derived from an EMBL/GenBank/DDBJ whole genome shotgun (WGS) entry which is preliminary data.</text>
</comment>
<feature type="region of interest" description="Disordered" evidence="1">
    <location>
        <begin position="146"/>
        <end position="168"/>
    </location>
</feature>
<sequence>MDALQSSLARMGQRSFSTGRKWYVPAARPPTQAETDAWLEEESGHARPQQQDSRRHGVSPKSARQGSGFAMDANTGKLIPVGADLSQASAGGGGSDLLETPSMTARTSNHPQHHVDPPEAANPPEDEVRPASPNCKACQLIWTALGKRPGPDAGRQPGLPAASTGRKRARFVSQITPPSPAVGGSGPTPLSQAGFKRLVPGKGHQLTLLSLEVHADCRGTLLPDPRYDATRCIIMSVFDDNEDVPDGRTKCMPRRSCCWMPSPRPFVLWTPTSSWDLRFKRDPLAIWQTELLLWKEHPSFARCLEFLRCPPPPPPPPPPPIRARFLLSLQTL</sequence>
<dbReference type="EMBL" id="JALJOV010000772">
    <property type="protein sequence ID" value="KAK9861361.1"/>
    <property type="molecule type" value="Genomic_DNA"/>
</dbReference>
<evidence type="ECO:0000256" key="1">
    <source>
        <dbReference type="SAM" id="MobiDB-lite"/>
    </source>
</evidence>
<organism evidence="2 3">
    <name type="scientific">Apatococcus fuscideae</name>
    <dbReference type="NCBI Taxonomy" id="2026836"/>
    <lineage>
        <taxon>Eukaryota</taxon>
        <taxon>Viridiplantae</taxon>
        <taxon>Chlorophyta</taxon>
        <taxon>core chlorophytes</taxon>
        <taxon>Trebouxiophyceae</taxon>
        <taxon>Chlorellales</taxon>
        <taxon>Chlorellaceae</taxon>
        <taxon>Apatococcus</taxon>
    </lineage>
</organism>
<dbReference type="GO" id="GO:0003887">
    <property type="term" value="F:DNA-directed DNA polymerase activity"/>
    <property type="evidence" value="ECO:0007669"/>
    <property type="project" value="TreeGrafter"/>
</dbReference>
<gene>
    <name evidence="2" type="ORF">WJX84_007914</name>
</gene>
<dbReference type="GO" id="GO:0042276">
    <property type="term" value="P:error-prone translesion synthesis"/>
    <property type="evidence" value="ECO:0007669"/>
    <property type="project" value="TreeGrafter"/>
</dbReference>
<name>A0AAW1SY04_9CHLO</name>
<dbReference type="GO" id="GO:0000724">
    <property type="term" value="P:double-strand break repair via homologous recombination"/>
    <property type="evidence" value="ECO:0007669"/>
    <property type="project" value="TreeGrafter"/>
</dbReference>
<dbReference type="PANTHER" id="PTHR45812">
    <property type="entry name" value="DNA POLYMERASE ZETA CATALYTIC SUBUNIT"/>
    <property type="match status" value="1"/>
</dbReference>
<evidence type="ECO:0000313" key="3">
    <source>
        <dbReference type="Proteomes" id="UP001485043"/>
    </source>
</evidence>
<dbReference type="GO" id="GO:0016035">
    <property type="term" value="C:zeta DNA polymerase complex"/>
    <property type="evidence" value="ECO:0007669"/>
    <property type="project" value="InterPro"/>
</dbReference>
<evidence type="ECO:0000313" key="2">
    <source>
        <dbReference type="EMBL" id="KAK9861361.1"/>
    </source>
</evidence>
<reference evidence="2 3" key="1">
    <citation type="journal article" date="2024" name="Nat. Commun.">
        <title>Phylogenomics reveals the evolutionary origins of lichenization in chlorophyte algae.</title>
        <authorList>
            <person name="Puginier C."/>
            <person name="Libourel C."/>
            <person name="Otte J."/>
            <person name="Skaloud P."/>
            <person name="Haon M."/>
            <person name="Grisel S."/>
            <person name="Petersen M."/>
            <person name="Berrin J.G."/>
            <person name="Delaux P.M."/>
            <person name="Dal Grande F."/>
            <person name="Keller J."/>
        </authorList>
    </citation>
    <scope>NUCLEOTIDE SEQUENCE [LARGE SCALE GENOMIC DNA]</scope>
    <source>
        <strain evidence="2 3">SAG 2523</strain>
    </source>
</reference>
<feature type="non-terminal residue" evidence="2">
    <location>
        <position position="332"/>
    </location>
</feature>
<proteinExistence type="predicted"/>
<feature type="region of interest" description="Disordered" evidence="1">
    <location>
        <begin position="1"/>
        <end position="132"/>
    </location>
</feature>
<dbReference type="GO" id="GO:0005634">
    <property type="term" value="C:nucleus"/>
    <property type="evidence" value="ECO:0007669"/>
    <property type="project" value="TreeGrafter"/>
</dbReference>
<dbReference type="InterPro" id="IPR030559">
    <property type="entry name" value="PolZ_Rev3"/>
</dbReference>
<dbReference type="PANTHER" id="PTHR45812:SF1">
    <property type="entry name" value="DNA POLYMERASE ZETA CATALYTIC SUBUNIT"/>
    <property type="match status" value="1"/>
</dbReference>
<keyword evidence="3" id="KW-1185">Reference proteome</keyword>
<feature type="compositionally biased region" description="Polar residues" evidence="1">
    <location>
        <begin position="1"/>
        <end position="18"/>
    </location>
</feature>
<dbReference type="AlphaFoldDB" id="A0AAW1SY04"/>